<dbReference type="RefSeq" id="WP_131776212.1">
    <property type="nucleotide sequence ID" value="NZ_BMOB01000003.1"/>
</dbReference>
<reference evidence="1" key="1">
    <citation type="journal article" date="2014" name="Int. J. Syst. Evol. Microbiol.">
        <title>Complete genome sequence of Corynebacterium casei LMG S-19264T (=DSM 44701T), isolated from a smear-ripened cheese.</title>
        <authorList>
            <consortium name="US DOE Joint Genome Institute (JGI-PGF)"/>
            <person name="Walter F."/>
            <person name="Albersmeier A."/>
            <person name="Kalinowski J."/>
            <person name="Ruckert C."/>
        </authorList>
    </citation>
    <scope>NUCLEOTIDE SEQUENCE</scope>
    <source>
        <strain evidence="1">JCM 13919</strain>
    </source>
</reference>
<evidence type="ECO:0000313" key="2">
    <source>
        <dbReference type="Proteomes" id="UP000630149"/>
    </source>
</evidence>
<dbReference type="AlphaFoldDB" id="A0A917JQT2"/>
<reference evidence="1" key="2">
    <citation type="submission" date="2020-09" db="EMBL/GenBank/DDBJ databases">
        <authorList>
            <person name="Sun Q."/>
            <person name="Ohkuma M."/>
        </authorList>
    </citation>
    <scope>NUCLEOTIDE SEQUENCE</scope>
    <source>
        <strain evidence="1">JCM 13919</strain>
    </source>
</reference>
<organism evidence="1 2">
    <name type="scientific">Legionella impletisoli</name>
    <dbReference type="NCBI Taxonomy" id="343510"/>
    <lineage>
        <taxon>Bacteria</taxon>
        <taxon>Pseudomonadati</taxon>
        <taxon>Pseudomonadota</taxon>
        <taxon>Gammaproteobacteria</taxon>
        <taxon>Legionellales</taxon>
        <taxon>Legionellaceae</taxon>
        <taxon>Legionella</taxon>
    </lineage>
</organism>
<name>A0A917JQT2_9GAMM</name>
<dbReference type="OrthoDB" id="8775830at2"/>
<dbReference type="EMBL" id="BMOB01000003">
    <property type="protein sequence ID" value="GGI82273.1"/>
    <property type="molecule type" value="Genomic_DNA"/>
</dbReference>
<evidence type="ECO:0000313" key="1">
    <source>
        <dbReference type="EMBL" id="GGI82273.1"/>
    </source>
</evidence>
<comment type="caution">
    <text evidence="1">The sequence shown here is derived from an EMBL/GenBank/DDBJ whole genome shotgun (WGS) entry which is preliminary data.</text>
</comment>
<sequence>MAYGETAFDLQNYSLEQALIIKSNCPIETPPCEVDLNTISEEKLLAGIAYGEASTLNNFAEMAAIASATVRRRNAAHQLTVNALVQKYRNFSYAVYDGNARYNRLMCSASQVPFAQAYEAARNALYNGMDYAFGGCFWDGYDLKTKGVNHIKYKQGFRFIHPIHNLFCIPESPFIERIIGGKIYHYMFDSTAAHGGTILWKLNKEYLKAAGAGQCL</sequence>
<gene>
    <name evidence="1" type="ORF">GCM10007966_08520</name>
</gene>
<accession>A0A917JQT2</accession>
<proteinExistence type="predicted"/>
<protein>
    <submittedName>
        <fullName evidence="1">Uncharacterized protein</fullName>
    </submittedName>
</protein>
<dbReference type="Proteomes" id="UP000630149">
    <property type="component" value="Unassembled WGS sequence"/>
</dbReference>
<keyword evidence="2" id="KW-1185">Reference proteome</keyword>